<accession>A0ABU8E668</accession>
<dbReference type="InterPro" id="IPR013249">
    <property type="entry name" value="RNA_pol_sigma70_r4_t2"/>
</dbReference>
<evidence type="ECO:0000256" key="1">
    <source>
        <dbReference type="ARBA" id="ARBA00010641"/>
    </source>
</evidence>
<reference evidence="7 8" key="1">
    <citation type="submission" date="2024-03" db="EMBL/GenBank/DDBJ databases">
        <title>Draft genome sequence of Klenkia terrae.</title>
        <authorList>
            <person name="Duangmal K."/>
            <person name="Chantavorakit T."/>
        </authorList>
    </citation>
    <scope>NUCLEOTIDE SEQUENCE [LARGE SCALE GENOMIC DNA]</scope>
    <source>
        <strain evidence="7 8">JCM 17786</strain>
    </source>
</reference>
<dbReference type="NCBIfam" id="TIGR02937">
    <property type="entry name" value="sigma70-ECF"/>
    <property type="match status" value="1"/>
</dbReference>
<evidence type="ECO:0000256" key="4">
    <source>
        <dbReference type="ARBA" id="ARBA00023163"/>
    </source>
</evidence>
<dbReference type="Pfam" id="PF08281">
    <property type="entry name" value="Sigma70_r4_2"/>
    <property type="match status" value="1"/>
</dbReference>
<name>A0ABU8E668_9ACTN</name>
<evidence type="ECO:0000256" key="3">
    <source>
        <dbReference type="ARBA" id="ARBA00023082"/>
    </source>
</evidence>
<dbReference type="CDD" id="cd06171">
    <property type="entry name" value="Sigma70_r4"/>
    <property type="match status" value="1"/>
</dbReference>
<keyword evidence="2" id="KW-0805">Transcription regulation</keyword>
<evidence type="ECO:0000256" key="2">
    <source>
        <dbReference type="ARBA" id="ARBA00023015"/>
    </source>
</evidence>
<feature type="domain" description="RNA polymerase sigma-70 region 2" evidence="5">
    <location>
        <begin position="12"/>
        <end position="77"/>
    </location>
</feature>
<dbReference type="PANTHER" id="PTHR43133:SF25">
    <property type="entry name" value="RNA POLYMERASE SIGMA FACTOR RFAY-RELATED"/>
    <property type="match status" value="1"/>
</dbReference>
<evidence type="ECO:0000259" key="5">
    <source>
        <dbReference type="Pfam" id="PF04542"/>
    </source>
</evidence>
<dbReference type="Pfam" id="PF04542">
    <property type="entry name" value="Sigma70_r2"/>
    <property type="match status" value="1"/>
</dbReference>
<keyword evidence="4" id="KW-0804">Transcription</keyword>
<sequence length="174" mass="19214">MTSAAEVRLEQLWQEHALAVLRYARRRVDPADVDDVVTETFTVAWRRQTDAPEFALPWLLAIARRVAANHLRARDRRAALLSRAADVAEREPSPQPGAGEAVAGALAQLRDDDRELLTLIAWDGLSPAEAAEVLGCSPAALRVRLHRARQRLRAVLAETDPTPVPDAAPQRGRR</sequence>
<comment type="similarity">
    <text evidence="1">Belongs to the sigma-70 factor family. ECF subfamily.</text>
</comment>
<dbReference type="InterPro" id="IPR013325">
    <property type="entry name" value="RNA_pol_sigma_r2"/>
</dbReference>
<dbReference type="Gene3D" id="1.10.1740.10">
    <property type="match status" value="1"/>
</dbReference>
<keyword evidence="3" id="KW-0731">Sigma factor</keyword>
<dbReference type="InterPro" id="IPR039425">
    <property type="entry name" value="RNA_pol_sigma-70-like"/>
</dbReference>
<gene>
    <name evidence="7" type="ORF">UXQ13_11775</name>
</gene>
<proteinExistence type="inferred from homology"/>
<keyword evidence="8" id="KW-1185">Reference proteome</keyword>
<dbReference type="SUPFAM" id="SSF88946">
    <property type="entry name" value="Sigma2 domain of RNA polymerase sigma factors"/>
    <property type="match status" value="1"/>
</dbReference>
<comment type="caution">
    <text evidence="7">The sequence shown here is derived from an EMBL/GenBank/DDBJ whole genome shotgun (WGS) entry which is preliminary data.</text>
</comment>
<dbReference type="EMBL" id="JBAPLV010000011">
    <property type="protein sequence ID" value="MEI4279143.1"/>
    <property type="molecule type" value="Genomic_DNA"/>
</dbReference>
<evidence type="ECO:0000259" key="6">
    <source>
        <dbReference type="Pfam" id="PF08281"/>
    </source>
</evidence>
<organism evidence="7 8">
    <name type="scientific">Klenkia terrae</name>
    <dbReference type="NCBI Taxonomy" id="1052259"/>
    <lineage>
        <taxon>Bacteria</taxon>
        <taxon>Bacillati</taxon>
        <taxon>Actinomycetota</taxon>
        <taxon>Actinomycetes</taxon>
        <taxon>Geodermatophilales</taxon>
        <taxon>Geodermatophilaceae</taxon>
        <taxon>Klenkia</taxon>
    </lineage>
</organism>
<feature type="domain" description="RNA polymerase sigma factor 70 region 4 type 2" evidence="6">
    <location>
        <begin position="101"/>
        <end position="152"/>
    </location>
</feature>
<dbReference type="RefSeq" id="WP_336392342.1">
    <property type="nucleotide sequence ID" value="NZ_JBAPLV010000011.1"/>
</dbReference>
<dbReference type="InterPro" id="IPR014284">
    <property type="entry name" value="RNA_pol_sigma-70_dom"/>
</dbReference>
<dbReference type="InterPro" id="IPR036388">
    <property type="entry name" value="WH-like_DNA-bd_sf"/>
</dbReference>
<protein>
    <submittedName>
        <fullName evidence="7">Sigma-70 family RNA polymerase sigma factor</fullName>
    </submittedName>
</protein>
<evidence type="ECO:0000313" key="7">
    <source>
        <dbReference type="EMBL" id="MEI4279143.1"/>
    </source>
</evidence>
<evidence type="ECO:0000313" key="8">
    <source>
        <dbReference type="Proteomes" id="UP001373496"/>
    </source>
</evidence>
<dbReference type="SUPFAM" id="SSF88659">
    <property type="entry name" value="Sigma3 and sigma4 domains of RNA polymerase sigma factors"/>
    <property type="match status" value="1"/>
</dbReference>
<dbReference type="InterPro" id="IPR007627">
    <property type="entry name" value="RNA_pol_sigma70_r2"/>
</dbReference>
<dbReference type="PANTHER" id="PTHR43133">
    <property type="entry name" value="RNA POLYMERASE ECF-TYPE SIGMA FACTO"/>
    <property type="match status" value="1"/>
</dbReference>
<dbReference type="Proteomes" id="UP001373496">
    <property type="component" value="Unassembled WGS sequence"/>
</dbReference>
<dbReference type="Gene3D" id="1.10.10.10">
    <property type="entry name" value="Winged helix-like DNA-binding domain superfamily/Winged helix DNA-binding domain"/>
    <property type="match status" value="1"/>
</dbReference>
<dbReference type="InterPro" id="IPR013324">
    <property type="entry name" value="RNA_pol_sigma_r3/r4-like"/>
</dbReference>